<comment type="catalytic activity">
    <reaction evidence="1 8">
        <text>Release of an N-terminal amino acid, Xaa-|-Yaa-, in which Xaa is preferably Leu, but may be other amino acids including Pro although not Arg or Lys, and Yaa may be Pro. Amino acid amides and methyl esters are also readily hydrolyzed, but rates on arylamides are exceedingly low.</text>
        <dbReference type="EC" id="3.4.11.1"/>
    </reaction>
</comment>
<evidence type="ECO:0000256" key="5">
    <source>
        <dbReference type="ARBA" id="ARBA00022670"/>
    </source>
</evidence>
<comment type="catalytic activity">
    <reaction evidence="2 8">
        <text>Release of an N-terminal amino acid, preferentially leucine, but not glutamic or aspartic acids.</text>
        <dbReference type="EC" id="3.4.11.10"/>
    </reaction>
</comment>
<evidence type="ECO:0000256" key="2">
    <source>
        <dbReference type="ARBA" id="ARBA00000967"/>
    </source>
</evidence>
<organism evidence="10 11">
    <name type="scientific">Rhodoblastus acidophilus</name>
    <name type="common">Rhodopseudomonas acidophila</name>
    <dbReference type="NCBI Taxonomy" id="1074"/>
    <lineage>
        <taxon>Bacteria</taxon>
        <taxon>Pseudomonadati</taxon>
        <taxon>Pseudomonadota</taxon>
        <taxon>Alphaproteobacteria</taxon>
        <taxon>Hyphomicrobiales</taxon>
        <taxon>Rhodoblastaceae</taxon>
        <taxon>Rhodoblastus</taxon>
    </lineage>
</organism>
<dbReference type="HAMAP" id="MF_00181">
    <property type="entry name" value="Cytosol_peptidase_M17"/>
    <property type="match status" value="1"/>
</dbReference>
<feature type="binding site" evidence="8">
    <location>
        <position position="279"/>
    </location>
    <ligand>
        <name>Mn(2+)</name>
        <dbReference type="ChEBI" id="CHEBI:29035"/>
        <label>2</label>
    </ligand>
</feature>
<dbReference type="InterPro" id="IPR008283">
    <property type="entry name" value="Peptidase_M17_N"/>
</dbReference>
<dbReference type="Pfam" id="PF00883">
    <property type="entry name" value="Peptidase_M17"/>
    <property type="match status" value="1"/>
</dbReference>
<keyword evidence="7 8" id="KW-0464">Manganese</keyword>
<evidence type="ECO:0000256" key="4">
    <source>
        <dbReference type="ARBA" id="ARBA00022438"/>
    </source>
</evidence>
<dbReference type="NCBIfam" id="NF002077">
    <property type="entry name" value="PRK00913.2-4"/>
    <property type="match status" value="1"/>
</dbReference>
<dbReference type="InterPro" id="IPR023042">
    <property type="entry name" value="Peptidase_M17_leu_NH2_pept"/>
</dbReference>
<keyword evidence="8" id="KW-0479">Metal-binding</keyword>
<dbReference type="PRINTS" id="PR00481">
    <property type="entry name" value="LAMNOPPTDASE"/>
</dbReference>
<feature type="binding site" evidence="8">
    <location>
        <position position="358"/>
    </location>
    <ligand>
        <name>Mn(2+)</name>
        <dbReference type="ChEBI" id="CHEBI:29035"/>
        <label>2</label>
    </ligand>
</feature>
<reference evidence="10 11" key="1">
    <citation type="submission" date="2019-11" db="EMBL/GenBank/DDBJ databases">
        <title>Whole-genome sequence of a Rhodoblastus acidophilus DSM 142.</title>
        <authorList>
            <person name="Kyndt J.A."/>
            <person name="Meyer T.E."/>
        </authorList>
    </citation>
    <scope>NUCLEOTIDE SEQUENCE [LARGE SCALE GENOMIC DNA]</scope>
    <source>
        <strain evidence="10 11">DSM 142</strain>
    </source>
</reference>
<dbReference type="AlphaFoldDB" id="A0A6N8DIU7"/>
<comment type="caution">
    <text evidence="10">The sequence shown here is derived from an EMBL/GenBank/DDBJ whole genome shotgun (WGS) entry which is preliminary data.</text>
</comment>
<comment type="cofactor">
    <cofactor evidence="8">
        <name>Mn(2+)</name>
        <dbReference type="ChEBI" id="CHEBI:29035"/>
    </cofactor>
    <text evidence="8">Binds 2 manganese ions per subunit.</text>
</comment>
<feature type="binding site" evidence="8">
    <location>
        <position position="356"/>
    </location>
    <ligand>
        <name>Mn(2+)</name>
        <dbReference type="ChEBI" id="CHEBI:29035"/>
        <label>1</label>
    </ligand>
</feature>
<dbReference type="CDD" id="cd00433">
    <property type="entry name" value="Peptidase_M17"/>
    <property type="match status" value="1"/>
</dbReference>
<dbReference type="OrthoDB" id="9809354at2"/>
<evidence type="ECO:0000256" key="7">
    <source>
        <dbReference type="ARBA" id="ARBA00023211"/>
    </source>
</evidence>
<keyword evidence="4 8" id="KW-0031">Aminopeptidase</keyword>
<comment type="function">
    <text evidence="8">Presumably involved in the processing and regular turnover of intracellular proteins. Catalyzes the removal of unsubstituted N-terminal amino acids from various peptides.</text>
</comment>
<dbReference type="PROSITE" id="PS00631">
    <property type="entry name" value="CYTOSOL_AP"/>
    <property type="match status" value="1"/>
</dbReference>
<feature type="binding site" evidence="8">
    <location>
        <position position="279"/>
    </location>
    <ligand>
        <name>Mn(2+)</name>
        <dbReference type="ChEBI" id="CHEBI:29035"/>
        <label>1</label>
    </ligand>
</feature>
<keyword evidence="8" id="KW-0963">Cytoplasm</keyword>
<dbReference type="InterPro" id="IPR011356">
    <property type="entry name" value="Leucine_aapep/pepB"/>
</dbReference>
<keyword evidence="6 8" id="KW-0378">Hydrolase</keyword>
<dbReference type="NCBIfam" id="NF002074">
    <property type="entry name" value="PRK00913.1-4"/>
    <property type="match status" value="1"/>
</dbReference>
<comment type="subcellular location">
    <subcellularLocation>
        <location evidence="8">Cytoplasm</location>
    </subcellularLocation>
</comment>
<protein>
    <recommendedName>
        <fullName evidence="8">Probable cytosol aminopeptidase</fullName>
        <ecNumber evidence="8">3.4.11.1</ecNumber>
    </recommendedName>
    <alternativeName>
        <fullName evidence="8">Leucine aminopeptidase</fullName>
        <shortName evidence="8">LAP</shortName>
        <ecNumber evidence="8">3.4.11.10</ecNumber>
    </alternativeName>
    <alternativeName>
        <fullName evidence="8">Leucyl aminopeptidase</fullName>
    </alternativeName>
</protein>
<evidence type="ECO:0000259" key="9">
    <source>
        <dbReference type="PROSITE" id="PS00631"/>
    </source>
</evidence>
<sequence length="508" mass="53162">MSATVSIGALPLSEVLTAPEKGALTVIAFAGKDLALGAETTKILGDAVGLIGSSAEFAGFKGKIGSALEFLAPAGLAAQKLIVLGTTPDKDGEKLDYLRLGGVAAAKLGKSKLARVLFDFAAAPEDFVAAAGDFALGLRLRAYKFDQFKTKKAKKDEAEKDNDDPVEISLAGTDAGVIGQAIADTSGLADSVDLARRLVNLPPNLLYPESFAAEAKELEKLGVEVEILDVPAMEKLGMRALLGVGQGSARPSRVVIMRWNGGKEGEAPLAFIGKGVCFDSGGVSIKPGAGMEDMKGDMGGAAAVTGLLRALAIRKAKANVVGAIGLVENMPDGGAQRPSDIVTAMSGATIEIINTDAEGRLVLADVLWYVQDAYKPAFMIDLATLTGAILVSLGQEYAGLFSNNDDLSENLKKAGEASGEKVWRMPMGAPYEKMIESKFADIKNTGGRFAGSITAAHFLQHFVNDVPWAHLDIAGTAMGSPASDLNQSWGSGWGVRLLDRLVRDFYEE</sequence>
<dbReference type="SUPFAM" id="SSF53187">
    <property type="entry name" value="Zn-dependent exopeptidases"/>
    <property type="match status" value="1"/>
</dbReference>
<feature type="active site" evidence="8">
    <location>
        <position position="360"/>
    </location>
</feature>
<feature type="active site" evidence="8">
    <location>
        <position position="286"/>
    </location>
</feature>
<dbReference type="Proteomes" id="UP000439113">
    <property type="component" value="Unassembled WGS sequence"/>
</dbReference>
<dbReference type="RefSeq" id="WP_155445076.1">
    <property type="nucleotide sequence ID" value="NZ_JAOQNR010000003.1"/>
</dbReference>
<dbReference type="Pfam" id="PF02789">
    <property type="entry name" value="Peptidase_M17_N"/>
    <property type="match status" value="1"/>
</dbReference>
<evidence type="ECO:0000313" key="11">
    <source>
        <dbReference type="Proteomes" id="UP000439113"/>
    </source>
</evidence>
<dbReference type="PANTHER" id="PTHR11963">
    <property type="entry name" value="LEUCINE AMINOPEPTIDASE-RELATED"/>
    <property type="match status" value="1"/>
</dbReference>
<dbReference type="InterPro" id="IPR000819">
    <property type="entry name" value="Peptidase_M17_C"/>
</dbReference>
<evidence type="ECO:0000313" key="10">
    <source>
        <dbReference type="EMBL" id="MTV30420.1"/>
    </source>
</evidence>
<dbReference type="SUPFAM" id="SSF52949">
    <property type="entry name" value="Macro domain-like"/>
    <property type="match status" value="1"/>
</dbReference>
<feature type="binding site" evidence="8">
    <location>
        <position position="274"/>
    </location>
    <ligand>
        <name>Mn(2+)</name>
        <dbReference type="ChEBI" id="CHEBI:29035"/>
        <label>2</label>
    </ligand>
</feature>
<dbReference type="GO" id="GO:0006508">
    <property type="term" value="P:proteolysis"/>
    <property type="evidence" value="ECO:0007669"/>
    <property type="project" value="UniProtKB-KW"/>
</dbReference>
<evidence type="ECO:0000256" key="8">
    <source>
        <dbReference type="HAMAP-Rule" id="MF_00181"/>
    </source>
</evidence>
<comment type="similarity">
    <text evidence="3 8">Belongs to the peptidase M17 family.</text>
</comment>
<evidence type="ECO:0000256" key="1">
    <source>
        <dbReference type="ARBA" id="ARBA00000135"/>
    </source>
</evidence>
<dbReference type="Gene3D" id="3.40.630.10">
    <property type="entry name" value="Zn peptidases"/>
    <property type="match status" value="1"/>
</dbReference>
<dbReference type="PANTHER" id="PTHR11963:SF23">
    <property type="entry name" value="CYTOSOL AMINOPEPTIDASE"/>
    <property type="match status" value="1"/>
</dbReference>
<keyword evidence="5 8" id="KW-0645">Protease</keyword>
<dbReference type="NCBIfam" id="NF002075">
    <property type="entry name" value="PRK00913.2-2"/>
    <property type="match status" value="1"/>
</dbReference>
<feature type="binding site" evidence="8">
    <location>
        <position position="358"/>
    </location>
    <ligand>
        <name>Mn(2+)</name>
        <dbReference type="ChEBI" id="CHEBI:29035"/>
        <label>1</label>
    </ligand>
</feature>
<dbReference type="GO" id="GO:0070006">
    <property type="term" value="F:metalloaminopeptidase activity"/>
    <property type="evidence" value="ECO:0007669"/>
    <property type="project" value="InterPro"/>
</dbReference>
<accession>A0A6N8DIU7</accession>
<dbReference type="GO" id="GO:0030145">
    <property type="term" value="F:manganese ion binding"/>
    <property type="evidence" value="ECO:0007669"/>
    <property type="project" value="UniProtKB-UniRule"/>
</dbReference>
<name>A0A6N8DIU7_RHOAC</name>
<dbReference type="GO" id="GO:0005737">
    <property type="term" value="C:cytoplasm"/>
    <property type="evidence" value="ECO:0007669"/>
    <property type="project" value="UniProtKB-SubCell"/>
</dbReference>
<dbReference type="Gene3D" id="3.40.220.10">
    <property type="entry name" value="Leucine Aminopeptidase, subunit E, domain 1"/>
    <property type="match status" value="1"/>
</dbReference>
<dbReference type="EMBL" id="WNKS01000003">
    <property type="protein sequence ID" value="MTV30420.1"/>
    <property type="molecule type" value="Genomic_DNA"/>
</dbReference>
<evidence type="ECO:0000256" key="6">
    <source>
        <dbReference type="ARBA" id="ARBA00022801"/>
    </source>
</evidence>
<proteinExistence type="inferred from homology"/>
<feature type="domain" description="Cytosol aminopeptidase" evidence="9">
    <location>
        <begin position="354"/>
        <end position="361"/>
    </location>
</feature>
<gene>
    <name evidence="8" type="primary">pepA</name>
    <name evidence="10" type="ORF">GJ654_05375</name>
</gene>
<feature type="binding site" evidence="8">
    <location>
        <position position="297"/>
    </location>
    <ligand>
        <name>Mn(2+)</name>
        <dbReference type="ChEBI" id="CHEBI:29035"/>
        <label>2</label>
    </ligand>
</feature>
<dbReference type="EC" id="3.4.11.10" evidence="8"/>
<evidence type="ECO:0000256" key="3">
    <source>
        <dbReference type="ARBA" id="ARBA00009528"/>
    </source>
</evidence>
<dbReference type="EC" id="3.4.11.1" evidence="8"/>
<dbReference type="InterPro" id="IPR043472">
    <property type="entry name" value="Macro_dom-like"/>
</dbReference>